<name>A0AAN8WKX2_HALRR</name>
<proteinExistence type="predicted"/>
<dbReference type="AlphaFoldDB" id="A0AAN8WKX2"/>
<organism evidence="1 2">
    <name type="scientific">Halocaridina rubra</name>
    <name type="common">Hawaiian red shrimp</name>
    <dbReference type="NCBI Taxonomy" id="373956"/>
    <lineage>
        <taxon>Eukaryota</taxon>
        <taxon>Metazoa</taxon>
        <taxon>Ecdysozoa</taxon>
        <taxon>Arthropoda</taxon>
        <taxon>Crustacea</taxon>
        <taxon>Multicrustacea</taxon>
        <taxon>Malacostraca</taxon>
        <taxon>Eumalacostraca</taxon>
        <taxon>Eucarida</taxon>
        <taxon>Decapoda</taxon>
        <taxon>Pleocyemata</taxon>
        <taxon>Caridea</taxon>
        <taxon>Atyoidea</taxon>
        <taxon>Atyidae</taxon>
        <taxon>Halocaridina</taxon>
    </lineage>
</organism>
<sequence>MGAGGASPSSQTGEQLSLGCDRQVSKCSSGTSSLPKLPEGVEKTPSLISHCFLVLRTATGLGWADLRRKNGAATTTNY</sequence>
<protein>
    <submittedName>
        <fullName evidence="1">Uncharacterized protein</fullName>
    </submittedName>
</protein>
<dbReference type="Proteomes" id="UP001381693">
    <property type="component" value="Unassembled WGS sequence"/>
</dbReference>
<evidence type="ECO:0000313" key="2">
    <source>
        <dbReference type="Proteomes" id="UP001381693"/>
    </source>
</evidence>
<accession>A0AAN8WKX2</accession>
<reference evidence="1 2" key="1">
    <citation type="submission" date="2023-11" db="EMBL/GenBank/DDBJ databases">
        <title>Halocaridina rubra genome assembly.</title>
        <authorList>
            <person name="Smith C."/>
        </authorList>
    </citation>
    <scope>NUCLEOTIDE SEQUENCE [LARGE SCALE GENOMIC DNA]</scope>
    <source>
        <strain evidence="1">EP-1</strain>
        <tissue evidence="1">Whole</tissue>
    </source>
</reference>
<comment type="caution">
    <text evidence="1">The sequence shown here is derived from an EMBL/GenBank/DDBJ whole genome shotgun (WGS) entry which is preliminary data.</text>
</comment>
<evidence type="ECO:0000313" key="1">
    <source>
        <dbReference type="EMBL" id="KAK7067921.1"/>
    </source>
</evidence>
<gene>
    <name evidence="1" type="ORF">SK128_012323</name>
</gene>
<keyword evidence="2" id="KW-1185">Reference proteome</keyword>
<dbReference type="EMBL" id="JAXCGZ010017589">
    <property type="protein sequence ID" value="KAK7067921.1"/>
    <property type="molecule type" value="Genomic_DNA"/>
</dbReference>